<dbReference type="NCBIfam" id="TIGR00952">
    <property type="entry name" value="S15_bact"/>
    <property type="match status" value="1"/>
</dbReference>
<dbReference type="SMART" id="SM01387">
    <property type="entry name" value="Ribosomal_S15"/>
    <property type="match status" value="1"/>
</dbReference>
<protein>
    <submittedName>
        <fullName evidence="5">HCL373Wp</fullName>
    </submittedName>
</protein>
<accession>A0A109UYG9</accession>
<evidence type="ECO:0000256" key="2">
    <source>
        <dbReference type="ARBA" id="ARBA00022980"/>
    </source>
</evidence>
<name>A0A109UYG9_9SACH</name>
<dbReference type="Gene3D" id="1.10.287.10">
    <property type="entry name" value="S15/NS1, RNA-binding"/>
    <property type="match status" value="1"/>
</dbReference>
<dbReference type="PANTHER" id="PTHR23321">
    <property type="entry name" value="RIBOSOMAL PROTEIN S15, BACTERIAL AND ORGANELLAR"/>
    <property type="match status" value="1"/>
</dbReference>
<organism evidence="5 6">
    <name type="scientific">Eremothecium sinecaudum</name>
    <dbReference type="NCBI Taxonomy" id="45286"/>
    <lineage>
        <taxon>Eukaryota</taxon>
        <taxon>Fungi</taxon>
        <taxon>Dikarya</taxon>
        <taxon>Ascomycota</taxon>
        <taxon>Saccharomycotina</taxon>
        <taxon>Saccharomycetes</taxon>
        <taxon>Saccharomycetales</taxon>
        <taxon>Saccharomycetaceae</taxon>
        <taxon>Eremothecium</taxon>
    </lineage>
</organism>
<keyword evidence="2 4" id="KW-0689">Ribosomal protein</keyword>
<evidence type="ECO:0000313" key="6">
    <source>
        <dbReference type="Proteomes" id="UP000243052"/>
    </source>
</evidence>
<dbReference type="GeneID" id="28722993"/>
<dbReference type="GO" id="GO:0005737">
    <property type="term" value="C:cytoplasm"/>
    <property type="evidence" value="ECO:0007669"/>
    <property type="project" value="UniProtKB-ARBA"/>
</dbReference>
<evidence type="ECO:0000256" key="1">
    <source>
        <dbReference type="ARBA" id="ARBA00008434"/>
    </source>
</evidence>
<dbReference type="InterPro" id="IPR000589">
    <property type="entry name" value="Ribosomal_uS15"/>
</dbReference>
<sequence length="287" mass="32913">MFKSMPGILNRSLTVVSLVSGRNLSCTAVNNGAKAVKYLKSQRVRQLNEVKQLRINNSLDSVDPVLGKKDTPFLLRVMAELKESNLLVKGYEYEEVEKVIAAIEFAKRENTKVDSNSTELTFTAEDLQAARDRREAVMRILTIQNAGNKSLVKIATKLAVEEFARKPGDTGSSEVQAAIMTVRIQSLARHVKDNKQDNKTTRYLRTLVQQRQQVLRYLKRDQPERYFWTIEKLGLTDNAVMKEFNMDRQYMQDYKFFGDRILVKDSNKVVKKKRAAARMLKKMSKAL</sequence>
<dbReference type="PROSITE" id="PS00362">
    <property type="entry name" value="RIBOSOMAL_S15"/>
    <property type="match status" value="1"/>
</dbReference>
<dbReference type="Proteomes" id="UP000243052">
    <property type="component" value="Chromosome iii"/>
</dbReference>
<dbReference type="GO" id="GO:0005840">
    <property type="term" value="C:ribosome"/>
    <property type="evidence" value="ECO:0007669"/>
    <property type="project" value="UniProtKB-KW"/>
</dbReference>
<dbReference type="GO" id="GO:0003735">
    <property type="term" value="F:structural constituent of ribosome"/>
    <property type="evidence" value="ECO:0007669"/>
    <property type="project" value="InterPro"/>
</dbReference>
<dbReference type="RefSeq" id="XP_017986774.1">
    <property type="nucleotide sequence ID" value="XM_018131338.1"/>
</dbReference>
<keyword evidence="6" id="KW-1185">Reference proteome</keyword>
<evidence type="ECO:0000313" key="5">
    <source>
        <dbReference type="EMBL" id="AMD19778.1"/>
    </source>
</evidence>
<dbReference type="GO" id="GO:0006412">
    <property type="term" value="P:translation"/>
    <property type="evidence" value="ECO:0007669"/>
    <property type="project" value="InterPro"/>
</dbReference>
<dbReference type="HAMAP" id="MF_01343_B">
    <property type="entry name" value="Ribosomal_uS15_B"/>
    <property type="match status" value="1"/>
</dbReference>
<dbReference type="PANTHER" id="PTHR23321:SF26">
    <property type="entry name" value="SMALL RIBOSOMAL SUBUNIT PROTEIN US15M"/>
    <property type="match status" value="1"/>
</dbReference>
<dbReference type="InterPro" id="IPR005290">
    <property type="entry name" value="Ribosomal_uS15_bac-type"/>
</dbReference>
<dbReference type="GO" id="GO:1990904">
    <property type="term" value="C:ribonucleoprotein complex"/>
    <property type="evidence" value="ECO:0007669"/>
    <property type="project" value="UniProtKB-KW"/>
</dbReference>
<dbReference type="STRING" id="45286.A0A109UYG9"/>
<dbReference type="SUPFAM" id="SSF47060">
    <property type="entry name" value="S15/NS1 RNA-binding domain"/>
    <property type="match status" value="1"/>
</dbReference>
<gene>
    <name evidence="5" type="ORF">AW171_hschr31629</name>
</gene>
<evidence type="ECO:0000256" key="3">
    <source>
        <dbReference type="ARBA" id="ARBA00023274"/>
    </source>
</evidence>
<evidence type="ECO:0000256" key="4">
    <source>
        <dbReference type="RuleBase" id="RU003919"/>
    </source>
</evidence>
<dbReference type="Pfam" id="PF00312">
    <property type="entry name" value="Ribosomal_S15"/>
    <property type="match status" value="1"/>
</dbReference>
<dbReference type="CDD" id="cd00353">
    <property type="entry name" value="Ribosomal_S15p_S13e"/>
    <property type="match status" value="1"/>
</dbReference>
<dbReference type="AlphaFoldDB" id="A0A109UYG9"/>
<dbReference type="InterPro" id="IPR009068">
    <property type="entry name" value="uS15_NS1_RNA-bd_sf"/>
</dbReference>
<proteinExistence type="inferred from homology"/>
<reference evidence="5 6" key="1">
    <citation type="submission" date="2016-01" db="EMBL/GenBank/DDBJ databases">
        <title>Genome sequence of the yeast Holleya sinecauda.</title>
        <authorList>
            <person name="Dietrich F.S."/>
        </authorList>
    </citation>
    <scope>NUCLEOTIDE SEQUENCE [LARGE SCALE GENOMIC DNA]</scope>
    <source>
        <strain evidence="5 6">ATCC 58844</strain>
    </source>
</reference>
<dbReference type="OrthoDB" id="441444at2759"/>
<keyword evidence="3 4" id="KW-0687">Ribonucleoprotein</keyword>
<dbReference type="EMBL" id="CP014243">
    <property type="protein sequence ID" value="AMD19778.1"/>
    <property type="molecule type" value="Genomic_DNA"/>
</dbReference>
<comment type="similarity">
    <text evidence="1 4">Belongs to the universal ribosomal protein uS15 family.</text>
</comment>